<evidence type="ECO:0000256" key="4">
    <source>
        <dbReference type="ARBA" id="ARBA00022723"/>
    </source>
</evidence>
<dbReference type="GO" id="GO:0006281">
    <property type="term" value="P:DNA repair"/>
    <property type="evidence" value="ECO:0007669"/>
    <property type="project" value="UniProtKB-KW"/>
</dbReference>
<evidence type="ECO:0000256" key="3">
    <source>
        <dbReference type="ARBA" id="ARBA00022485"/>
    </source>
</evidence>
<evidence type="ECO:0000256" key="8">
    <source>
        <dbReference type="ARBA" id="ARBA00023014"/>
    </source>
</evidence>
<keyword evidence="5" id="KW-0227">DNA damage</keyword>
<dbReference type="GO" id="GO:0046872">
    <property type="term" value="F:metal ion binding"/>
    <property type="evidence" value="ECO:0007669"/>
    <property type="project" value="UniProtKB-KW"/>
</dbReference>
<dbReference type="GO" id="GO:0097506">
    <property type="term" value="F:deaminated base DNA N-glycosylase activity"/>
    <property type="evidence" value="ECO:0007669"/>
    <property type="project" value="UniProtKB-ARBA"/>
</dbReference>
<keyword evidence="6 11" id="KW-0378">Hydrolase</keyword>
<comment type="similarity">
    <text evidence="1">Belongs to the uracil-DNA glycosylase (UDG) superfamily. Type 4 (UDGa) family.</text>
</comment>
<dbReference type="InterPro" id="IPR051536">
    <property type="entry name" value="UDG_Type-4/5"/>
</dbReference>
<dbReference type="InterPro" id="IPR005273">
    <property type="entry name" value="Ura-DNA_glyco_family4"/>
</dbReference>
<keyword evidence="4" id="KW-0479">Metal-binding</keyword>
<dbReference type="SMART" id="SM00987">
    <property type="entry name" value="UreE_C"/>
    <property type="match status" value="1"/>
</dbReference>
<dbReference type="SUPFAM" id="SSF52141">
    <property type="entry name" value="Uracil-DNA glycosylase-like"/>
    <property type="match status" value="1"/>
</dbReference>
<dbReference type="GO" id="GO:0051539">
    <property type="term" value="F:4 iron, 4 sulfur cluster binding"/>
    <property type="evidence" value="ECO:0007669"/>
    <property type="project" value="UniProtKB-KW"/>
</dbReference>
<proteinExistence type="inferred from homology"/>
<dbReference type="Gene3D" id="3.40.470.10">
    <property type="entry name" value="Uracil-DNA glycosylase-like domain"/>
    <property type="match status" value="1"/>
</dbReference>
<evidence type="ECO:0000256" key="7">
    <source>
        <dbReference type="ARBA" id="ARBA00023004"/>
    </source>
</evidence>
<sequence>MSPAAAGPRTWPAPAVQAPEDVRSAARGCDDLRSLAVAASGCTACPELAATRRRVVPGAVPAGARLLVMGEAPGAQEDESGQPFVGRSGQLLDELLAEVGLARADVGVLNTVKCRPPGNRPPTRAESAACRGWTERQLQLAAPSVVVALGLSATRWFLGPGTLAARRGRLHGVDRPVAGLQVLPTYHPSAAIRYGPAGEPRRLLREDLALAARSLG</sequence>
<evidence type="ECO:0000256" key="6">
    <source>
        <dbReference type="ARBA" id="ARBA00022801"/>
    </source>
</evidence>
<dbReference type="SMART" id="SM00986">
    <property type="entry name" value="UDG"/>
    <property type="match status" value="1"/>
</dbReference>
<dbReference type="EMBL" id="CADCUB010000138">
    <property type="protein sequence ID" value="CAA9349567.1"/>
    <property type="molecule type" value="Genomic_DNA"/>
</dbReference>
<dbReference type="InterPro" id="IPR036895">
    <property type="entry name" value="Uracil-DNA_glycosylase-like_sf"/>
</dbReference>
<evidence type="ECO:0000256" key="2">
    <source>
        <dbReference type="ARBA" id="ARBA00019403"/>
    </source>
</evidence>
<gene>
    <name evidence="11" type="ORF">AVDCRST_MAG07-2932</name>
</gene>
<keyword evidence="8" id="KW-0411">Iron-sulfur</keyword>
<name>A0A6J4M671_9ACTN</name>
<reference evidence="11" key="1">
    <citation type="submission" date="2020-02" db="EMBL/GenBank/DDBJ databases">
        <authorList>
            <person name="Meier V. D."/>
        </authorList>
    </citation>
    <scope>NUCLEOTIDE SEQUENCE</scope>
    <source>
        <strain evidence="11">AVDCRST_MAG07</strain>
    </source>
</reference>
<evidence type="ECO:0000256" key="9">
    <source>
        <dbReference type="ARBA" id="ARBA00023204"/>
    </source>
</evidence>
<dbReference type="PANTHER" id="PTHR33693:SF9">
    <property type="entry name" value="TYPE-4 URACIL-DNA GLYCOSYLASE"/>
    <property type="match status" value="1"/>
</dbReference>
<protein>
    <recommendedName>
        <fullName evidence="2">Type-4 uracil-DNA glycosylase</fullName>
    </recommendedName>
</protein>
<evidence type="ECO:0000256" key="5">
    <source>
        <dbReference type="ARBA" id="ARBA00022763"/>
    </source>
</evidence>
<dbReference type="InterPro" id="IPR005122">
    <property type="entry name" value="Uracil-DNA_glycosylase-like"/>
</dbReference>
<dbReference type="PANTHER" id="PTHR33693">
    <property type="entry name" value="TYPE-5 URACIL-DNA GLYCOSYLASE"/>
    <property type="match status" value="1"/>
</dbReference>
<dbReference type="CDD" id="cd10030">
    <property type="entry name" value="UDG-F4_TTUDGA_SPO1dp_like"/>
    <property type="match status" value="1"/>
</dbReference>
<accession>A0A6J4M671</accession>
<evidence type="ECO:0000259" key="10">
    <source>
        <dbReference type="SMART" id="SM00986"/>
    </source>
</evidence>
<keyword evidence="7" id="KW-0408">Iron</keyword>
<keyword evidence="9" id="KW-0234">DNA repair</keyword>
<feature type="domain" description="Uracil-DNA glycosylase-like" evidence="10">
    <location>
        <begin position="57"/>
        <end position="209"/>
    </location>
</feature>
<keyword evidence="11" id="KW-0326">Glycosidase</keyword>
<dbReference type="AlphaFoldDB" id="A0A6J4M671"/>
<organism evidence="11">
    <name type="scientific">uncultured Frankineae bacterium</name>
    <dbReference type="NCBI Taxonomy" id="437475"/>
    <lineage>
        <taxon>Bacteria</taxon>
        <taxon>Bacillati</taxon>
        <taxon>Actinomycetota</taxon>
        <taxon>Actinomycetes</taxon>
        <taxon>Frankiales</taxon>
        <taxon>environmental samples</taxon>
    </lineage>
</organism>
<dbReference type="Pfam" id="PF03167">
    <property type="entry name" value="UDG"/>
    <property type="match status" value="1"/>
</dbReference>
<evidence type="ECO:0000256" key="1">
    <source>
        <dbReference type="ARBA" id="ARBA00006521"/>
    </source>
</evidence>
<evidence type="ECO:0000313" key="11">
    <source>
        <dbReference type="EMBL" id="CAA9349567.1"/>
    </source>
</evidence>
<keyword evidence="3" id="KW-0004">4Fe-4S</keyword>
<dbReference type="NCBIfam" id="TIGR00758">
    <property type="entry name" value="UDG_fam4"/>
    <property type="match status" value="1"/>
</dbReference>